<dbReference type="Pfam" id="PF13519">
    <property type="entry name" value="VWA_2"/>
    <property type="match status" value="1"/>
</dbReference>
<dbReference type="RefSeq" id="WP_354699417.1">
    <property type="nucleotide sequence ID" value="NZ_CP114014.1"/>
</dbReference>
<evidence type="ECO:0000256" key="1">
    <source>
        <dbReference type="ARBA" id="ARBA00022475"/>
    </source>
</evidence>
<evidence type="ECO:0000259" key="6">
    <source>
        <dbReference type="PROSITE" id="PS50234"/>
    </source>
</evidence>
<dbReference type="InterPro" id="IPR024163">
    <property type="entry name" value="Aerotolerance_reg_N"/>
</dbReference>
<dbReference type="PANTHER" id="PTHR22550:SF5">
    <property type="entry name" value="LEUCINE ZIPPER PROTEIN 4"/>
    <property type="match status" value="1"/>
</dbReference>
<dbReference type="SMART" id="SM00327">
    <property type="entry name" value="VWA"/>
    <property type="match status" value="1"/>
</dbReference>
<protein>
    <recommendedName>
        <fullName evidence="6">VWFA domain-containing protein</fullName>
    </recommendedName>
</protein>
<evidence type="ECO:0000256" key="4">
    <source>
        <dbReference type="ARBA" id="ARBA00023136"/>
    </source>
</evidence>
<gene>
    <name evidence="7" type="ORF">DSM112329_05133</name>
</gene>
<feature type="transmembrane region" description="Helical" evidence="5">
    <location>
        <begin position="297"/>
        <end position="317"/>
    </location>
</feature>
<dbReference type="AlphaFoldDB" id="A0AAU7B2Z0"/>
<accession>A0AAU7B2Z0</accession>
<name>A0AAU7B2Z0_9ACTN</name>
<dbReference type="InterPro" id="IPR036465">
    <property type="entry name" value="vWFA_dom_sf"/>
</dbReference>
<dbReference type="PANTHER" id="PTHR22550">
    <property type="entry name" value="SPORE GERMINATION PROTEIN"/>
    <property type="match status" value="1"/>
</dbReference>
<proteinExistence type="predicted"/>
<evidence type="ECO:0000256" key="5">
    <source>
        <dbReference type="SAM" id="Phobius"/>
    </source>
</evidence>
<organism evidence="7">
    <name type="scientific">Paraconexibacter sp. AEG42_29</name>
    <dbReference type="NCBI Taxonomy" id="2997339"/>
    <lineage>
        <taxon>Bacteria</taxon>
        <taxon>Bacillati</taxon>
        <taxon>Actinomycetota</taxon>
        <taxon>Thermoleophilia</taxon>
        <taxon>Solirubrobacterales</taxon>
        <taxon>Paraconexibacteraceae</taxon>
        <taxon>Paraconexibacter</taxon>
    </lineage>
</organism>
<keyword evidence="1" id="KW-1003">Cell membrane</keyword>
<dbReference type="SUPFAM" id="SSF53300">
    <property type="entry name" value="vWA-like"/>
    <property type="match status" value="1"/>
</dbReference>
<keyword evidence="4 5" id="KW-0472">Membrane</keyword>
<dbReference type="InterPro" id="IPR050768">
    <property type="entry name" value="UPF0353/GerABKA_families"/>
</dbReference>
<evidence type="ECO:0000256" key="3">
    <source>
        <dbReference type="ARBA" id="ARBA00022989"/>
    </source>
</evidence>
<dbReference type="InterPro" id="IPR002035">
    <property type="entry name" value="VWF_A"/>
</dbReference>
<dbReference type="KEGG" id="parq:DSM112329_05133"/>
<dbReference type="EMBL" id="CP114014">
    <property type="protein sequence ID" value="XAY08235.1"/>
    <property type="molecule type" value="Genomic_DNA"/>
</dbReference>
<keyword evidence="3 5" id="KW-1133">Transmembrane helix</keyword>
<evidence type="ECO:0000256" key="2">
    <source>
        <dbReference type="ARBA" id="ARBA00022692"/>
    </source>
</evidence>
<keyword evidence="2 5" id="KW-0812">Transmembrane</keyword>
<dbReference type="Pfam" id="PF07584">
    <property type="entry name" value="BatA"/>
    <property type="match status" value="1"/>
</dbReference>
<sequence length="321" mass="33411">MSFGTPLVLLALVAVPVLALVYVSRQRQQTRAFAAFAAPVLAASHSPVRPGPRRHVPFVFYALALIALLVSFARPQRSVAVPVERASIMLVTDVSGSMLATDVTPNRLIAARTAQEQLLNTIPKRVNVGVMAFNQNASVLQSPTQDRAATFDALQQLEASGSTATGTAVATATRVLRPGGSKAKTDSKPPAAIVLLSDGASVKGVDPVEAATAAKQEGIRVYTVALGTAQGTITVPRSNGSEQVKPVPPDPSTLREMAQAGDGAFFESASADKLAQVYERLGSELGTRKKDESVTPAFAAGAALLLLGGAGLSMTWFGRLV</sequence>
<dbReference type="PROSITE" id="PS50234">
    <property type="entry name" value="VWFA"/>
    <property type="match status" value="1"/>
</dbReference>
<dbReference type="Gene3D" id="3.40.50.410">
    <property type="entry name" value="von Willebrand factor, type A domain"/>
    <property type="match status" value="1"/>
</dbReference>
<reference evidence="7" key="1">
    <citation type="submission" date="2022-12" db="EMBL/GenBank/DDBJ databases">
        <title>Paraconexibacter alkalitolerans sp. nov. and Baekduia alba sp. nov., isolated from soil and emended description of the genera Paraconexibacter (Chun et al., 2020) and Baekduia (An et al., 2020).</title>
        <authorList>
            <person name="Vieira S."/>
            <person name="Huber K.J."/>
            <person name="Geppert A."/>
            <person name="Wolf J."/>
            <person name="Neumann-Schaal M."/>
            <person name="Muesken M."/>
            <person name="Overmann J."/>
        </authorList>
    </citation>
    <scope>NUCLEOTIDE SEQUENCE</scope>
    <source>
        <strain evidence="7">AEG42_29</strain>
    </source>
</reference>
<evidence type="ECO:0000313" key="7">
    <source>
        <dbReference type="EMBL" id="XAY08235.1"/>
    </source>
</evidence>
<feature type="domain" description="VWFA" evidence="6">
    <location>
        <begin position="87"/>
        <end position="281"/>
    </location>
</feature>